<dbReference type="GeneID" id="93797034"/>
<name>A0A175Y465_9SPHN</name>
<dbReference type="KEGG" id="smy:BJP26_03290"/>
<reference evidence="1" key="1">
    <citation type="submission" date="2016-03" db="EMBL/GenBank/DDBJ databases">
        <title>Sphingomonas melonis TY, whole genome shotgun sequencing.</title>
        <authorList>
            <person name="Wang H."/>
            <person name="Zhu P."/>
        </authorList>
    </citation>
    <scope>NUCLEOTIDE SEQUENCE [LARGE SCALE GENOMIC DNA]</scope>
    <source>
        <strain evidence="1">TY</strain>
    </source>
</reference>
<dbReference type="STRING" id="621456.BJP26_03290"/>
<evidence type="ECO:0000313" key="2">
    <source>
        <dbReference type="Proteomes" id="UP000078460"/>
    </source>
</evidence>
<keyword evidence="2" id="KW-1185">Reference proteome</keyword>
<accession>A0A175Y465</accession>
<sequence length="141" mass="14361">MTPAFRTAGTPSPLAAGTHDDDRLAPAIPFDADRAGTPEPIGVMALAGEIVDLGADAPRWLTFALRSIRPLCIGALMAIPTVGAASVGAVALFSPARADAMVVASTAFLRGIPADVLILIGTLASGYGLAKTVERLRGTRP</sequence>
<dbReference type="RefSeq" id="WP_017980550.1">
    <property type="nucleotide sequence ID" value="NZ_CP017578.1"/>
</dbReference>
<dbReference type="Proteomes" id="UP000078460">
    <property type="component" value="Unassembled WGS sequence"/>
</dbReference>
<evidence type="ECO:0000313" key="1">
    <source>
        <dbReference type="EMBL" id="KZB95361.1"/>
    </source>
</evidence>
<organism evidence="1 2">
    <name type="scientific">Sphingomonas melonis TY</name>
    <dbReference type="NCBI Taxonomy" id="621456"/>
    <lineage>
        <taxon>Bacteria</taxon>
        <taxon>Pseudomonadati</taxon>
        <taxon>Pseudomonadota</taxon>
        <taxon>Alphaproteobacteria</taxon>
        <taxon>Sphingomonadales</taxon>
        <taxon>Sphingomonadaceae</taxon>
        <taxon>Sphingomonas</taxon>
    </lineage>
</organism>
<dbReference type="OrthoDB" id="7585640at2"/>
<proteinExistence type="predicted"/>
<dbReference type="AlphaFoldDB" id="A0A175Y465"/>
<protein>
    <submittedName>
        <fullName evidence="1">Uncharacterized protein</fullName>
    </submittedName>
</protein>
<gene>
    <name evidence="1" type="ORF">AVM11_03540</name>
</gene>
<comment type="caution">
    <text evidence="1">The sequence shown here is derived from an EMBL/GenBank/DDBJ whole genome shotgun (WGS) entry which is preliminary data.</text>
</comment>
<dbReference type="EMBL" id="LQCK02000012">
    <property type="protein sequence ID" value="KZB95361.1"/>
    <property type="molecule type" value="Genomic_DNA"/>
</dbReference>